<dbReference type="SUPFAM" id="SSF88946">
    <property type="entry name" value="Sigma2 domain of RNA polymerase sigma factors"/>
    <property type="match status" value="1"/>
</dbReference>
<evidence type="ECO:0000256" key="3">
    <source>
        <dbReference type="ARBA" id="ARBA00023082"/>
    </source>
</evidence>
<dbReference type="GO" id="GO:0016987">
    <property type="term" value="F:sigma factor activity"/>
    <property type="evidence" value="ECO:0007669"/>
    <property type="project" value="UniProtKB-KW"/>
</dbReference>
<keyword evidence="3" id="KW-0731">Sigma factor</keyword>
<evidence type="ECO:0000256" key="4">
    <source>
        <dbReference type="ARBA" id="ARBA00023125"/>
    </source>
</evidence>
<dbReference type="Proteomes" id="UP000001964">
    <property type="component" value="Chromosome"/>
</dbReference>
<dbReference type="InterPro" id="IPR036388">
    <property type="entry name" value="WH-like_DNA-bd_sf"/>
</dbReference>
<dbReference type="InterPro" id="IPR014284">
    <property type="entry name" value="RNA_pol_sigma-70_dom"/>
</dbReference>
<dbReference type="InterPro" id="IPR013325">
    <property type="entry name" value="RNA_pol_sigma_r2"/>
</dbReference>
<dbReference type="NCBIfam" id="TIGR02937">
    <property type="entry name" value="sigma70-ECF"/>
    <property type="match status" value="1"/>
</dbReference>
<dbReference type="GO" id="GO:0003677">
    <property type="term" value="F:DNA binding"/>
    <property type="evidence" value="ECO:0007669"/>
    <property type="project" value="UniProtKB-KW"/>
</dbReference>
<dbReference type="Gene3D" id="1.10.1740.10">
    <property type="match status" value="1"/>
</dbReference>
<dbReference type="Gene3D" id="1.10.10.10">
    <property type="entry name" value="Winged helix-like DNA-binding domain superfamily/Winged helix DNA-binding domain"/>
    <property type="match status" value="1"/>
</dbReference>
<dbReference type="InterPro" id="IPR007627">
    <property type="entry name" value="RNA_pol_sigma70_r2"/>
</dbReference>
<evidence type="ECO:0000256" key="2">
    <source>
        <dbReference type="ARBA" id="ARBA00023015"/>
    </source>
</evidence>
<evidence type="ECO:0000313" key="8">
    <source>
        <dbReference type="EMBL" id="ABI64496.1"/>
    </source>
</evidence>
<evidence type="ECO:0000256" key="1">
    <source>
        <dbReference type="ARBA" id="ARBA00010641"/>
    </source>
</evidence>
<dbReference type="SUPFAM" id="SSF88659">
    <property type="entry name" value="Sigma3 and sigma4 domains of RNA polymerase sigma factors"/>
    <property type="match status" value="1"/>
</dbReference>
<dbReference type="PANTHER" id="PTHR43133:SF8">
    <property type="entry name" value="RNA POLYMERASE SIGMA FACTOR HI_1459-RELATED"/>
    <property type="match status" value="1"/>
</dbReference>
<keyword evidence="4" id="KW-0238">DNA-binding</keyword>
<organism evidence="8 9">
    <name type="scientific">Maricaulis maris (strain MCS10)</name>
    <name type="common">Caulobacter maris</name>
    <dbReference type="NCBI Taxonomy" id="394221"/>
    <lineage>
        <taxon>Bacteria</taxon>
        <taxon>Pseudomonadati</taxon>
        <taxon>Pseudomonadota</taxon>
        <taxon>Alphaproteobacteria</taxon>
        <taxon>Maricaulales</taxon>
        <taxon>Maricaulaceae</taxon>
        <taxon>Maricaulis</taxon>
    </lineage>
</organism>
<dbReference type="STRING" id="394221.Mmar10_0200"/>
<gene>
    <name evidence="8" type="ordered locus">Mmar10_0200</name>
</gene>
<reference evidence="8 9" key="1">
    <citation type="submission" date="2006-08" db="EMBL/GenBank/DDBJ databases">
        <title>Complete sequence of Maricaulis maris MCS10.</title>
        <authorList>
            <consortium name="US DOE Joint Genome Institute"/>
            <person name="Copeland A."/>
            <person name="Lucas S."/>
            <person name="Lapidus A."/>
            <person name="Barry K."/>
            <person name="Detter J.C."/>
            <person name="Glavina del Rio T."/>
            <person name="Hammon N."/>
            <person name="Israni S."/>
            <person name="Dalin E."/>
            <person name="Tice H."/>
            <person name="Pitluck S."/>
            <person name="Saunders E."/>
            <person name="Brettin T."/>
            <person name="Bruce D."/>
            <person name="Han C."/>
            <person name="Tapia R."/>
            <person name="Gilna P."/>
            <person name="Schmutz J."/>
            <person name="Larimer F."/>
            <person name="Land M."/>
            <person name="Hauser L."/>
            <person name="Kyrpides N."/>
            <person name="Mikhailova N."/>
            <person name="Viollier P."/>
            <person name="Stephens C."/>
            <person name="Richardson P."/>
        </authorList>
    </citation>
    <scope>NUCLEOTIDE SEQUENCE [LARGE SCALE GENOMIC DNA]</scope>
    <source>
        <strain evidence="8 9">MCS10</strain>
    </source>
</reference>
<dbReference type="InterPro" id="IPR013249">
    <property type="entry name" value="RNA_pol_sigma70_r4_t2"/>
</dbReference>
<feature type="domain" description="RNA polymerase sigma-70 region 2" evidence="6">
    <location>
        <begin position="32"/>
        <end position="98"/>
    </location>
</feature>
<proteinExistence type="inferred from homology"/>
<dbReference type="RefSeq" id="WP_011642143.1">
    <property type="nucleotide sequence ID" value="NC_008347.1"/>
</dbReference>
<protein>
    <submittedName>
        <fullName evidence="8">RNA polymerase, sigma-24 subunit, RpoE</fullName>
    </submittedName>
</protein>
<dbReference type="Pfam" id="PF08281">
    <property type="entry name" value="Sigma70_r4_2"/>
    <property type="match status" value="1"/>
</dbReference>
<dbReference type="AlphaFoldDB" id="Q0AT91"/>
<keyword evidence="2" id="KW-0805">Transcription regulation</keyword>
<sequence>MPKPNELTDSEREDARLALDAQAGSHAAFNRLMDKHQGTVLRFLMGHIRNSDDAHDVAQDTFVAVFKNLHRFDLGRPFLAWLFVIARNKARDHHRRRKTLNWVGLESERDDFVAEAPDPEATALSSGELSRAQDVISKMPEGLRTPLLLSVVDDLPLAQIGEIMGVSEKAVEVRIYRARKLLKEHFST</sequence>
<dbReference type="KEGG" id="mmr:Mmar10_0200"/>
<dbReference type="EMBL" id="CP000449">
    <property type="protein sequence ID" value="ABI64496.1"/>
    <property type="molecule type" value="Genomic_DNA"/>
</dbReference>
<accession>Q0AT91</accession>
<dbReference type="InterPro" id="IPR039425">
    <property type="entry name" value="RNA_pol_sigma-70-like"/>
</dbReference>
<dbReference type="CDD" id="cd06171">
    <property type="entry name" value="Sigma70_r4"/>
    <property type="match status" value="1"/>
</dbReference>
<name>Q0AT91_MARMM</name>
<dbReference type="OrthoDB" id="9803470at2"/>
<evidence type="ECO:0000259" key="6">
    <source>
        <dbReference type="Pfam" id="PF04542"/>
    </source>
</evidence>
<feature type="domain" description="RNA polymerase sigma factor 70 region 4 type 2" evidence="7">
    <location>
        <begin position="132"/>
        <end position="182"/>
    </location>
</feature>
<dbReference type="PANTHER" id="PTHR43133">
    <property type="entry name" value="RNA POLYMERASE ECF-TYPE SIGMA FACTO"/>
    <property type="match status" value="1"/>
</dbReference>
<dbReference type="GO" id="GO:0006352">
    <property type="term" value="P:DNA-templated transcription initiation"/>
    <property type="evidence" value="ECO:0007669"/>
    <property type="project" value="InterPro"/>
</dbReference>
<dbReference type="eggNOG" id="COG1595">
    <property type="taxonomic scope" value="Bacteria"/>
</dbReference>
<dbReference type="Pfam" id="PF04542">
    <property type="entry name" value="Sigma70_r2"/>
    <property type="match status" value="1"/>
</dbReference>
<evidence type="ECO:0000256" key="5">
    <source>
        <dbReference type="ARBA" id="ARBA00023163"/>
    </source>
</evidence>
<evidence type="ECO:0000259" key="7">
    <source>
        <dbReference type="Pfam" id="PF08281"/>
    </source>
</evidence>
<keyword evidence="5" id="KW-0804">Transcription</keyword>
<dbReference type="InterPro" id="IPR013324">
    <property type="entry name" value="RNA_pol_sigma_r3/r4-like"/>
</dbReference>
<evidence type="ECO:0000313" key="9">
    <source>
        <dbReference type="Proteomes" id="UP000001964"/>
    </source>
</evidence>
<dbReference type="HOGENOM" id="CLU_047691_3_0_5"/>
<comment type="similarity">
    <text evidence="1">Belongs to the sigma-70 factor family. ECF subfamily.</text>
</comment>
<keyword evidence="9" id="KW-1185">Reference proteome</keyword>